<accession>A0AA49K1J8</accession>
<evidence type="ECO:0000313" key="4">
    <source>
        <dbReference type="Proteomes" id="UP001229955"/>
    </source>
</evidence>
<protein>
    <recommendedName>
        <fullName evidence="5">Transmembrane anchor protein</fullName>
    </recommendedName>
</protein>
<dbReference type="Proteomes" id="UP001229955">
    <property type="component" value="Chromosome"/>
</dbReference>
<evidence type="ECO:0000313" key="2">
    <source>
        <dbReference type="EMBL" id="WKW13165.1"/>
    </source>
</evidence>
<proteinExistence type="predicted"/>
<evidence type="ECO:0000313" key="3">
    <source>
        <dbReference type="EMBL" id="WKW16072.1"/>
    </source>
</evidence>
<reference evidence="2" key="1">
    <citation type="submission" date="2023-07" db="EMBL/GenBank/DDBJ databases">
        <authorList>
            <person name="Haufschild T."/>
            <person name="Kallscheuer N."/>
            <person name="Hammer J."/>
            <person name="Kohn T."/>
            <person name="Kabuu M."/>
            <person name="Jogler M."/>
            <person name="Wohfarth N."/>
            <person name="Heuer A."/>
            <person name="Rohde M."/>
            <person name="van Teeseling M.C.F."/>
            <person name="Jogler C."/>
        </authorList>
    </citation>
    <scope>NUCLEOTIDE SEQUENCE</scope>
    <source>
        <strain evidence="2">Strain 138</strain>
        <strain evidence="3">Strain 318</strain>
    </source>
</reference>
<accession>A0AA49JVZ1</accession>
<name>A0AA49JVZ1_9BACT</name>
<sequence>MTTMNTSMQPSQQDLPSPQRLRRATLTALGVAALLLVTVVMPAEYGVDVTGVGRVLGLTEMGEIKQQLAREAAAAEAAERAAAASGSEAAPSDATPAAEATPAAPTATAASRTDTVLVALAPNAGKEVKLVMPKGMSATYAWTSTGGAVNYDMHGDSTGVPNSYIPYGKGTRVEADSGVLTAAMDGGHGWFWRNRSGRDVVVRLIVSGNYSELKRFF</sequence>
<dbReference type="EMBL" id="CP130613">
    <property type="protein sequence ID" value="WKW16072.1"/>
    <property type="molecule type" value="Genomic_DNA"/>
</dbReference>
<organism evidence="2">
    <name type="scientific">Pseudogemmatithrix spongiicola</name>
    <dbReference type="NCBI Taxonomy" id="3062599"/>
    <lineage>
        <taxon>Bacteria</taxon>
        <taxon>Pseudomonadati</taxon>
        <taxon>Gemmatimonadota</taxon>
        <taxon>Gemmatimonadia</taxon>
        <taxon>Gemmatimonadales</taxon>
        <taxon>Gemmatimonadaceae</taxon>
        <taxon>Pseudogemmatithrix</taxon>
    </lineage>
</organism>
<keyword evidence="4" id="KW-1185">Reference proteome</keyword>
<evidence type="ECO:0000256" key="1">
    <source>
        <dbReference type="SAM" id="MobiDB-lite"/>
    </source>
</evidence>
<dbReference type="KEGG" id="pspc:Strain318_002480"/>
<dbReference type="EMBL" id="CP130612">
    <property type="protein sequence ID" value="WKW13165.1"/>
    <property type="molecule type" value="Genomic_DNA"/>
</dbReference>
<gene>
    <name evidence="2" type="ORF">Strain138_002480</name>
    <name evidence="3" type="ORF">Strain318_002480</name>
</gene>
<evidence type="ECO:0008006" key="5">
    <source>
        <dbReference type="Google" id="ProtNLM"/>
    </source>
</evidence>
<feature type="region of interest" description="Disordered" evidence="1">
    <location>
        <begin position="79"/>
        <end position="109"/>
    </location>
</feature>
<dbReference type="AlphaFoldDB" id="A0AA49JVZ1"/>